<evidence type="ECO:0000313" key="2">
    <source>
        <dbReference type="Proteomes" id="UP001595978"/>
    </source>
</evidence>
<protein>
    <submittedName>
        <fullName evidence="1">CotH kinase family protein</fullName>
    </submittedName>
</protein>
<dbReference type="PANTHER" id="PTHR40050">
    <property type="entry name" value="INNER SPORE COAT PROTEIN H"/>
    <property type="match status" value="1"/>
</dbReference>
<keyword evidence="1" id="KW-0808">Transferase</keyword>
<dbReference type="RefSeq" id="WP_342580447.1">
    <property type="nucleotide sequence ID" value="NZ_JBHSNQ010000177.1"/>
</dbReference>
<organism evidence="1 2">
    <name type="scientific">Ureibacillus suwonensis</name>
    <dbReference type="NCBI Taxonomy" id="313007"/>
    <lineage>
        <taxon>Bacteria</taxon>
        <taxon>Bacillati</taxon>
        <taxon>Bacillota</taxon>
        <taxon>Bacilli</taxon>
        <taxon>Bacillales</taxon>
        <taxon>Caryophanaceae</taxon>
        <taxon>Ureibacillus</taxon>
    </lineage>
</organism>
<keyword evidence="2" id="KW-1185">Reference proteome</keyword>
<dbReference type="Proteomes" id="UP001595978">
    <property type="component" value="Unassembled WGS sequence"/>
</dbReference>
<name>A0ABW0RH62_9BACL</name>
<dbReference type="InterPro" id="IPR014867">
    <property type="entry name" value="Spore_coat_CotH_CotH2/3/7"/>
</dbReference>
<evidence type="ECO:0000313" key="1">
    <source>
        <dbReference type="EMBL" id="MFC5542700.1"/>
    </source>
</evidence>
<dbReference type="Pfam" id="PF08757">
    <property type="entry name" value="CotH"/>
    <property type="match status" value="1"/>
</dbReference>
<dbReference type="PANTHER" id="PTHR40050:SF1">
    <property type="entry name" value="INNER SPORE COAT PROTEIN H"/>
    <property type="match status" value="1"/>
</dbReference>
<dbReference type="GO" id="GO:0016301">
    <property type="term" value="F:kinase activity"/>
    <property type="evidence" value="ECO:0007669"/>
    <property type="project" value="UniProtKB-KW"/>
</dbReference>
<keyword evidence="1" id="KW-0418">Kinase</keyword>
<gene>
    <name evidence="1" type="ORF">ACFPOH_13390</name>
</gene>
<proteinExistence type="predicted"/>
<comment type="caution">
    <text evidence="1">The sequence shown here is derived from an EMBL/GenBank/DDBJ whole genome shotgun (WGS) entry which is preliminary data.</text>
</comment>
<reference evidence="2" key="1">
    <citation type="journal article" date="2019" name="Int. J. Syst. Evol. Microbiol.">
        <title>The Global Catalogue of Microorganisms (GCM) 10K type strain sequencing project: providing services to taxonomists for standard genome sequencing and annotation.</title>
        <authorList>
            <consortium name="The Broad Institute Genomics Platform"/>
            <consortium name="The Broad Institute Genome Sequencing Center for Infectious Disease"/>
            <person name="Wu L."/>
            <person name="Ma J."/>
        </authorList>
    </citation>
    <scope>NUCLEOTIDE SEQUENCE [LARGE SCALE GENOMIC DNA]</scope>
    <source>
        <strain evidence="2">CCUG 56331</strain>
    </source>
</reference>
<accession>A0ABW0RH62</accession>
<sequence>METYSIEISKKNLKRINKNIWADVYVDARLTINDQRYDIRIGLRGNQLRKHKKKSYHIIFEQPHLMDGHHEIHLNAEYKDPSLIRNKLSFDFFQKIGVLAPESRHIRLLINGEKQGIYLAIESFDQYFLKRKNLPEGSIYYATNDDANFSLYTPEGYLKKSLMDGYTTKYSYQTHEHLKNMLIIINTYPDETFREEIQKILDVGKYLRWLAGVVCTQNFDGFIHNYALYHNSATQLFEISPWDYDGSWGRNLHGEPLGLEFVPIKGYNTLTARLLEIEQFKQMYRGILESILQEQFTISTIQPQIDELQSEILPYLQKDPYIKKRRKKFLKERDFILQFIEKRNKFLREQLDSLY</sequence>
<dbReference type="EMBL" id="JBHSNQ010000177">
    <property type="protein sequence ID" value="MFC5542700.1"/>
    <property type="molecule type" value="Genomic_DNA"/>
</dbReference>